<name>A0ACC0AQT3_CATRO</name>
<comment type="caution">
    <text evidence="1">The sequence shown here is derived from an EMBL/GenBank/DDBJ whole genome shotgun (WGS) entry which is preliminary data.</text>
</comment>
<organism evidence="1 2">
    <name type="scientific">Catharanthus roseus</name>
    <name type="common">Madagascar periwinkle</name>
    <name type="synonym">Vinca rosea</name>
    <dbReference type="NCBI Taxonomy" id="4058"/>
    <lineage>
        <taxon>Eukaryota</taxon>
        <taxon>Viridiplantae</taxon>
        <taxon>Streptophyta</taxon>
        <taxon>Embryophyta</taxon>
        <taxon>Tracheophyta</taxon>
        <taxon>Spermatophyta</taxon>
        <taxon>Magnoliopsida</taxon>
        <taxon>eudicotyledons</taxon>
        <taxon>Gunneridae</taxon>
        <taxon>Pentapetalae</taxon>
        <taxon>asterids</taxon>
        <taxon>lamiids</taxon>
        <taxon>Gentianales</taxon>
        <taxon>Apocynaceae</taxon>
        <taxon>Rauvolfioideae</taxon>
        <taxon>Vinceae</taxon>
        <taxon>Catharanthinae</taxon>
        <taxon>Catharanthus</taxon>
    </lineage>
</organism>
<dbReference type="EMBL" id="CM044705">
    <property type="protein sequence ID" value="KAI5663086.1"/>
    <property type="molecule type" value="Genomic_DNA"/>
</dbReference>
<dbReference type="Proteomes" id="UP001060085">
    <property type="component" value="Linkage Group LG05"/>
</dbReference>
<evidence type="ECO:0000313" key="1">
    <source>
        <dbReference type="EMBL" id="KAI5663086.1"/>
    </source>
</evidence>
<evidence type="ECO:0000313" key="2">
    <source>
        <dbReference type="Proteomes" id="UP001060085"/>
    </source>
</evidence>
<accession>A0ACC0AQT3</accession>
<protein>
    <submittedName>
        <fullName evidence="1">Uncharacterized protein</fullName>
    </submittedName>
</protein>
<gene>
    <name evidence="1" type="ORF">M9H77_22409</name>
</gene>
<sequence>MSYDKEDTSTIENDMVEESHVRKVKKDAYHVASSDGLGLIITTVQLKENNKDNNYTEWRKAICLALPIGGANSGAQRTALGGTGRGWTNAGRNGRGWANAAAGLYGCSSGTASINSGHDSGGNSNGSNKFGNFPNLSHEQWSKLLTLLDTSNPTQTDALSGMETL</sequence>
<keyword evidence="2" id="KW-1185">Reference proteome</keyword>
<proteinExistence type="predicted"/>
<reference evidence="2" key="1">
    <citation type="journal article" date="2023" name="Nat. Plants">
        <title>Single-cell RNA sequencing provides a high-resolution roadmap for understanding the multicellular compartmentation of specialized metabolism.</title>
        <authorList>
            <person name="Sun S."/>
            <person name="Shen X."/>
            <person name="Li Y."/>
            <person name="Li Y."/>
            <person name="Wang S."/>
            <person name="Li R."/>
            <person name="Zhang H."/>
            <person name="Shen G."/>
            <person name="Guo B."/>
            <person name="Wei J."/>
            <person name="Xu J."/>
            <person name="St-Pierre B."/>
            <person name="Chen S."/>
            <person name="Sun C."/>
        </authorList>
    </citation>
    <scope>NUCLEOTIDE SEQUENCE [LARGE SCALE GENOMIC DNA]</scope>
</reference>